<dbReference type="Proteomes" id="UP000178912">
    <property type="component" value="Unassembled WGS sequence"/>
</dbReference>
<evidence type="ECO:0000313" key="2">
    <source>
        <dbReference type="Proteomes" id="UP000178912"/>
    </source>
</evidence>
<name>A0A1E1K5B7_9HELO</name>
<organism evidence="1 2">
    <name type="scientific">Rhynchosporium agropyri</name>
    <dbReference type="NCBI Taxonomy" id="914238"/>
    <lineage>
        <taxon>Eukaryota</taxon>
        <taxon>Fungi</taxon>
        <taxon>Dikarya</taxon>
        <taxon>Ascomycota</taxon>
        <taxon>Pezizomycotina</taxon>
        <taxon>Leotiomycetes</taxon>
        <taxon>Helotiales</taxon>
        <taxon>Ploettnerulaceae</taxon>
        <taxon>Rhynchosporium</taxon>
    </lineage>
</organism>
<reference evidence="2" key="1">
    <citation type="submission" date="2016-03" db="EMBL/GenBank/DDBJ databases">
        <authorList>
            <person name="Guldener U."/>
        </authorList>
    </citation>
    <scope>NUCLEOTIDE SEQUENCE [LARGE SCALE GENOMIC DNA]</scope>
    <source>
        <strain evidence="2">04CH-RAC-A.6.1</strain>
    </source>
</reference>
<gene>
    <name evidence="1" type="ORF">RAG0_03657</name>
</gene>
<proteinExistence type="predicted"/>
<dbReference type="AlphaFoldDB" id="A0A1E1K5B7"/>
<keyword evidence="2" id="KW-1185">Reference proteome</keyword>
<sequence>MPVIDWKTWDDATEKRIERSRVLPSALLSGLDVEMLSNDRSVILWLREIPKPTSSAQFALPLLPGEDSAVMRQIALETKRESSAM</sequence>
<accession>A0A1E1K5B7</accession>
<protein>
    <submittedName>
        <fullName evidence="1">Uncharacterized protein</fullName>
    </submittedName>
</protein>
<evidence type="ECO:0000313" key="1">
    <source>
        <dbReference type="EMBL" id="CZS93306.1"/>
    </source>
</evidence>
<dbReference type="EMBL" id="FJUX01000015">
    <property type="protein sequence ID" value="CZS93306.1"/>
    <property type="molecule type" value="Genomic_DNA"/>
</dbReference>